<keyword evidence="3" id="KW-1185">Reference proteome</keyword>
<evidence type="ECO:0000313" key="3">
    <source>
        <dbReference type="Proteomes" id="UP001527866"/>
    </source>
</evidence>
<sequence length="72" mass="7629">MTAAVARERIADFEREARAVRPEVDAPSGHGPGGGNPATRLEALIGFLGRAGAADSWMPRPRVSSESAESRR</sequence>
<proteinExistence type="predicted"/>
<gene>
    <name evidence="2" type="ORF">O4J56_26645</name>
</gene>
<evidence type="ECO:0000313" key="2">
    <source>
        <dbReference type="EMBL" id="MDA2814256.1"/>
    </source>
</evidence>
<evidence type="ECO:0000256" key="1">
    <source>
        <dbReference type="SAM" id="MobiDB-lite"/>
    </source>
</evidence>
<accession>A0ABT4UBA6</accession>
<comment type="caution">
    <text evidence="2">The sequence shown here is derived from an EMBL/GenBank/DDBJ whole genome shotgun (WGS) entry which is preliminary data.</text>
</comment>
<feature type="region of interest" description="Disordered" evidence="1">
    <location>
        <begin position="1"/>
        <end position="40"/>
    </location>
</feature>
<organism evidence="2 3">
    <name type="scientific">Nocardiopsis endophytica</name>
    <dbReference type="NCBI Taxonomy" id="3018445"/>
    <lineage>
        <taxon>Bacteria</taxon>
        <taxon>Bacillati</taxon>
        <taxon>Actinomycetota</taxon>
        <taxon>Actinomycetes</taxon>
        <taxon>Streptosporangiales</taxon>
        <taxon>Nocardiopsidaceae</taxon>
        <taxon>Nocardiopsis</taxon>
    </lineage>
</organism>
<dbReference type="RefSeq" id="WP_270689583.1">
    <property type="nucleotide sequence ID" value="NZ_JAQFWQ010000111.1"/>
</dbReference>
<feature type="compositionally biased region" description="Basic and acidic residues" evidence="1">
    <location>
        <begin position="1"/>
        <end position="24"/>
    </location>
</feature>
<dbReference type="Proteomes" id="UP001527866">
    <property type="component" value="Unassembled WGS sequence"/>
</dbReference>
<protein>
    <submittedName>
        <fullName evidence="2">Uncharacterized protein</fullName>
    </submittedName>
</protein>
<reference evidence="2 3" key="1">
    <citation type="submission" date="2023-01" db="EMBL/GenBank/DDBJ databases">
        <title>Draft genome sequence of Nocardiopsis sp. RSe5-2 isolated from halophytes.</title>
        <authorList>
            <person name="Duangmal K."/>
            <person name="Chantavorakit T."/>
        </authorList>
    </citation>
    <scope>NUCLEOTIDE SEQUENCE [LARGE SCALE GENOMIC DNA]</scope>
    <source>
        <strain evidence="2 3">RSe5-2</strain>
    </source>
</reference>
<name>A0ABT4UBA6_9ACTN</name>
<dbReference type="EMBL" id="JAQFWQ010000111">
    <property type="protein sequence ID" value="MDA2814256.1"/>
    <property type="molecule type" value="Genomic_DNA"/>
</dbReference>